<organism evidence="1 2">
    <name type="scientific">Bradyrhizobium nanningense</name>
    <dbReference type="NCBI Taxonomy" id="1325118"/>
    <lineage>
        <taxon>Bacteria</taxon>
        <taxon>Pseudomonadati</taxon>
        <taxon>Pseudomonadota</taxon>
        <taxon>Alphaproteobacteria</taxon>
        <taxon>Hyphomicrobiales</taxon>
        <taxon>Nitrobacteraceae</taxon>
        <taxon>Bradyrhizobium</taxon>
    </lineage>
</organism>
<dbReference type="Proteomes" id="UP000289546">
    <property type="component" value="Unassembled WGS sequence"/>
</dbReference>
<reference evidence="1 2" key="1">
    <citation type="submission" date="2015-04" db="EMBL/GenBank/DDBJ databases">
        <title>Comparative genomics of rhizobia nodulating Arachis hypogaea in China.</title>
        <authorList>
            <person name="Li Y."/>
        </authorList>
    </citation>
    <scope>NUCLEOTIDE SEQUENCE [LARGE SCALE GENOMIC DNA]</scope>
    <source>
        <strain evidence="1 2">CCBAU 51757</strain>
    </source>
</reference>
<dbReference type="AlphaFoldDB" id="A0A4Q0S4K8"/>
<dbReference type="EMBL" id="LBJQ01000080">
    <property type="protein sequence ID" value="RXH26792.1"/>
    <property type="molecule type" value="Genomic_DNA"/>
</dbReference>
<proteinExistence type="predicted"/>
<protein>
    <submittedName>
        <fullName evidence="1">Uncharacterized protein</fullName>
    </submittedName>
</protein>
<dbReference type="OrthoDB" id="8451615at2"/>
<accession>A0A4Q0S4K8</accession>
<dbReference type="RefSeq" id="WP_128919412.1">
    <property type="nucleotide sequence ID" value="NZ_LBJC01000032.1"/>
</dbReference>
<name>A0A4Q0S4K8_9BRAD</name>
<sequence length="333" mass="36252">MDDREFFTKLASLDRGIADRWKRATGGRLSARVGEKAVEAIVIPVLLTKKVTASQAQALAMVFHTEGLNTEARIFMVTAIIAAYDNDIFFAGSAKPLITRDDLQPIDAALGMANVGKIHFTSPGTGMTYAPDLYNAIRGLIYAGKIRVFEADAALLLTRLGNYRGDLNRIVLYKGAAPAARAEMIVHEVTHAIQDWRNLDSTVKFIEADAYIAGAVAALGANPDYSFLEYKAEQTAAKELILDGSAARMDRAWTEAYANLVKRIEATPTYRATSNLKFGGADKKGRADKATLFKDALAYFKADNIFAAAVDDFYQMGSDASKYVKRLLALGGK</sequence>
<comment type="caution">
    <text evidence="1">The sequence shown here is derived from an EMBL/GenBank/DDBJ whole genome shotgun (WGS) entry which is preliminary data.</text>
</comment>
<evidence type="ECO:0000313" key="2">
    <source>
        <dbReference type="Proteomes" id="UP000289546"/>
    </source>
</evidence>
<keyword evidence="2" id="KW-1185">Reference proteome</keyword>
<evidence type="ECO:0000313" key="1">
    <source>
        <dbReference type="EMBL" id="RXH26792.1"/>
    </source>
</evidence>
<gene>
    <name evidence="1" type="ORF">XH99_18665</name>
</gene>